<sequence>MEDKFIIFTGTICSTYLNRMRDYALRDLENETKKGKTNFLKFSKMVEKIYKENKIEYLNFSYGEIKEIVEKNKIIFSLPFSGSGELLKVSPDSIEGIKLPVMRKEENIIFSLKETEFKNEHEIKEELINHLTKINEICSFLKKEIESYNRDLADMLKEKSIELYEKISFKSW</sequence>
<dbReference type="RefSeq" id="WP_005948274.1">
    <property type="nucleotide sequence ID" value="NZ_CP028103.1"/>
</dbReference>
<reference evidence="2" key="1">
    <citation type="journal article" date="2018" name="MSphere">
        <title>Fusobacterium Genomics Using MinION and Illumina Sequencing Enables Genome Completion and Correction.</title>
        <authorList>
            <person name="Todd S.M."/>
            <person name="Settlage R.E."/>
            <person name="Lahmers K.K."/>
            <person name="Slade D.J."/>
        </authorList>
    </citation>
    <scope>NUCLEOTIDE SEQUENCE [LARGE SCALE GENOMIC DNA]</scope>
    <source>
        <strain evidence="2">ATCC 27725</strain>
    </source>
</reference>
<proteinExistence type="predicted"/>
<dbReference type="GeneID" id="77468725"/>
<gene>
    <name evidence="1" type="ORF">C4N18_12030</name>
</gene>
<evidence type="ECO:0000313" key="1">
    <source>
        <dbReference type="EMBL" id="AVQ31910.1"/>
    </source>
</evidence>
<organism evidence="1 2">
    <name type="scientific">Fusobacterium varium ATCC 27725</name>
    <dbReference type="NCBI Taxonomy" id="469618"/>
    <lineage>
        <taxon>Bacteria</taxon>
        <taxon>Fusobacteriati</taxon>
        <taxon>Fusobacteriota</taxon>
        <taxon>Fusobacteriia</taxon>
        <taxon>Fusobacteriales</taxon>
        <taxon>Fusobacteriaceae</taxon>
        <taxon>Fusobacterium</taxon>
    </lineage>
</organism>
<keyword evidence="2" id="KW-1185">Reference proteome</keyword>
<protein>
    <submittedName>
        <fullName evidence="1">Uncharacterized protein</fullName>
    </submittedName>
</protein>
<dbReference type="Proteomes" id="UP000241238">
    <property type="component" value="Chromosome"/>
</dbReference>
<accession>A0ABN5JJU6</accession>
<dbReference type="EMBL" id="CP028103">
    <property type="protein sequence ID" value="AVQ31910.1"/>
    <property type="molecule type" value="Genomic_DNA"/>
</dbReference>
<name>A0ABN5JJU6_FUSVA</name>
<evidence type="ECO:0000313" key="2">
    <source>
        <dbReference type="Proteomes" id="UP000241238"/>
    </source>
</evidence>